<feature type="compositionally biased region" description="Low complexity" evidence="1">
    <location>
        <begin position="1"/>
        <end position="14"/>
    </location>
</feature>
<name>A0A4V3SIW5_9PEZI</name>
<feature type="compositionally biased region" description="Basic and acidic residues" evidence="1">
    <location>
        <begin position="290"/>
        <end position="310"/>
    </location>
</feature>
<feature type="transmembrane region" description="Helical" evidence="2">
    <location>
        <begin position="351"/>
        <end position="372"/>
    </location>
</feature>
<proteinExistence type="predicted"/>
<feature type="transmembrane region" description="Helical" evidence="2">
    <location>
        <begin position="133"/>
        <end position="149"/>
    </location>
</feature>
<dbReference type="PANTHER" id="PTHR38694:SF1">
    <property type="entry name" value="PEROXIN DOMAIN-CONTAINING PROTEIN"/>
    <property type="match status" value="1"/>
</dbReference>
<dbReference type="InterPro" id="IPR021709">
    <property type="entry name" value="DUF3292"/>
</dbReference>
<dbReference type="STRING" id="341454.A0A4V3SIW5"/>
<organism evidence="3 4">
    <name type="scientific">Ascodesmis nigricans</name>
    <dbReference type="NCBI Taxonomy" id="341454"/>
    <lineage>
        <taxon>Eukaryota</taxon>
        <taxon>Fungi</taxon>
        <taxon>Dikarya</taxon>
        <taxon>Ascomycota</taxon>
        <taxon>Pezizomycotina</taxon>
        <taxon>Pezizomycetes</taxon>
        <taxon>Pezizales</taxon>
        <taxon>Ascodesmidaceae</taxon>
        <taxon>Ascodesmis</taxon>
    </lineage>
</organism>
<keyword evidence="2" id="KW-0472">Membrane</keyword>
<evidence type="ECO:0000313" key="4">
    <source>
        <dbReference type="Proteomes" id="UP000298138"/>
    </source>
</evidence>
<gene>
    <name evidence="3" type="ORF">EX30DRAFT_395486</name>
</gene>
<dbReference type="PANTHER" id="PTHR38694">
    <property type="entry name" value="CONSERVED EXPRESSED PROTEIN"/>
    <property type="match status" value="1"/>
</dbReference>
<evidence type="ECO:0000256" key="2">
    <source>
        <dbReference type="SAM" id="Phobius"/>
    </source>
</evidence>
<dbReference type="Pfam" id="PF11696">
    <property type="entry name" value="DUF3292"/>
    <property type="match status" value="1"/>
</dbReference>
<feature type="region of interest" description="Disordered" evidence="1">
    <location>
        <begin position="475"/>
        <end position="504"/>
    </location>
</feature>
<keyword evidence="4" id="KW-1185">Reference proteome</keyword>
<feature type="region of interest" description="Disordered" evidence="1">
    <location>
        <begin position="1"/>
        <end position="29"/>
    </location>
</feature>
<sequence length="663" mass="72594">MSTTGTTIPEINTTAAGPIPSGEEAPTESHAIAAAPLEEHPEAAGALHHEAAVAVGEGIEVKDLGWNEKPENVPNPLIGGLNNEELWTLVRRFNKQMYHVKAIDERPPGGLDLNIAAEDEFSPDKLRSNVERLYMTVIVGLVAFIKHIARIRSWKEVRRTSCFFAGYFIAWAFDLLVPTILTMLITLIVYPRSRYILFPPAPLALIDPKTGGVQKPKAGLLGSHGSLTGAPEKHQGEAVEQEAHNFVSSFGAIALSSAAGKHESGNEALDEDSSTEQIMPDPTSLATHAADAKKGAEGEKHKDKAKQPMEEKMWEGVRPAMHAIGDIADMWERVSNALSPTRPFPQHRSRLKLAGVLTPVLLISLFLSPYMVIKGTTFILGVAFFGDPLFIRGYHWLNANIPNWMDYLDIRNNILRGVPTNAQLTITLLRIGEARRAPIPPPPGAKESEHIKGDNVKGFDPEHAESIGASDHEISDAMHPDEDQPTATSEGDGPKKKHKPGAKILGFFKGTTKTTMNTALSTDPMKAKMGSKKAQNRLGAVPSAKAEPPTSGPIEFPARFKGKRGVLKLVEDNGGVLVYERKGNMEFDIPVPKIREVKKIGGLGWKSKLAVGWSMQRDVLDGLEFVVRWDNGLEETWMLTAVGRRDELFNRVVALSSNMWESW</sequence>
<dbReference type="AlphaFoldDB" id="A0A4V3SIW5"/>
<keyword evidence="2" id="KW-0812">Transmembrane</keyword>
<evidence type="ECO:0000256" key="1">
    <source>
        <dbReference type="SAM" id="MobiDB-lite"/>
    </source>
</evidence>
<feature type="region of interest" description="Disordered" evidence="1">
    <location>
        <begin position="435"/>
        <end position="463"/>
    </location>
</feature>
<evidence type="ECO:0000313" key="3">
    <source>
        <dbReference type="EMBL" id="TGZ81705.1"/>
    </source>
</evidence>
<feature type="transmembrane region" description="Helical" evidence="2">
    <location>
        <begin position="169"/>
        <end position="190"/>
    </location>
</feature>
<protein>
    <submittedName>
        <fullName evidence="3">Uncharacterized protein</fullName>
    </submittedName>
</protein>
<accession>A0A4V3SIW5</accession>
<feature type="region of interest" description="Disordered" evidence="1">
    <location>
        <begin position="261"/>
        <end position="310"/>
    </location>
</feature>
<keyword evidence="2" id="KW-1133">Transmembrane helix</keyword>
<dbReference type="EMBL" id="ML220118">
    <property type="protein sequence ID" value="TGZ81705.1"/>
    <property type="molecule type" value="Genomic_DNA"/>
</dbReference>
<feature type="compositionally biased region" description="Basic and acidic residues" evidence="1">
    <location>
        <begin position="446"/>
        <end position="463"/>
    </location>
</feature>
<reference evidence="3 4" key="1">
    <citation type="submission" date="2019-04" db="EMBL/GenBank/DDBJ databases">
        <title>Comparative genomics and transcriptomics to analyze fruiting body development in filamentous ascomycetes.</title>
        <authorList>
            <consortium name="DOE Joint Genome Institute"/>
            <person name="Lutkenhaus R."/>
            <person name="Traeger S."/>
            <person name="Breuer J."/>
            <person name="Kuo A."/>
            <person name="Lipzen A."/>
            <person name="Pangilinan J."/>
            <person name="Dilworth D."/>
            <person name="Sandor L."/>
            <person name="Poggeler S."/>
            <person name="Barry K."/>
            <person name="Grigoriev I.V."/>
            <person name="Nowrousian M."/>
        </authorList>
    </citation>
    <scope>NUCLEOTIDE SEQUENCE [LARGE SCALE GENOMIC DNA]</scope>
    <source>
        <strain evidence="3 4">CBS 389.68</strain>
    </source>
</reference>
<dbReference type="InParanoid" id="A0A4V3SIW5"/>
<feature type="region of interest" description="Disordered" evidence="1">
    <location>
        <begin position="217"/>
        <end position="239"/>
    </location>
</feature>
<dbReference type="OrthoDB" id="1708389at2759"/>
<dbReference type="Proteomes" id="UP000298138">
    <property type="component" value="Unassembled WGS sequence"/>
</dbReference>